<accession>A0ACB0KSG0</accession>
<gene>
    <name evidence="1" type="ORF">MILVUS5_LOCUS25128</name>
</gene>
<proteinExistence type="predicted"/>
<evidence type="ECO:0000313" key="2">
    <source>
        <dbReference type="Proteomes" id="UP001177021"/>
    </source>
</evidence>
<comment type="caution">
    <text evidence="1">The sequence shown here is derived from an EMBL/GenBank/DDBJ whole genome shotgun (WGS) entry which is preliminary data.</text>
</comment>
<sequence length="1218" mass="134900">MAKLCSRYSNLLCILSVSLYYFFTTCLAKSTKNITTDEFSLLAFKSSITLDPYHMLSNWSISTNSSSSSSSFSSCNWVGVTCDEHHGRINALNLSNMGLEGTISPQLGNLSFLVFLDLQGNNFHGELPQELLQLHRLKWLDLSYNNFVGEIPLRIGDLSKLQYLDLGYNKIVGYIPQSISNLSMLEYLDWKSNLVKGTIPHVISQLGRLRILDVRNNKLSGIIPSTISNMSSLEEIHLSNNSLSGEIPKGIGDLTQLTILNLQNNLLFGNISSTILMFNNSSLQKLALGFNNLSGILPSNVCQGLPNLKLLYLYANDFSGKMPNIWRFCKELEDLELSFNNFDKGHMPPDIGNLINLQSLYLTSINLEGEIPLSLFNISSLMEINLDGNNLNGTLPQEMCNQLPQLEIFTLLGNHFEGAIPRSIGNCTLLQSLTLQNNFFSGSIPMEIGNLNQLQLLQMGNNSLSGPIPSKIFNISTLEYLHLEQNSFTGMLPSNMGFGLPNLQQIHIYGNKLVGKIPNSISNASNLVIIDLSSNEFSGNIPNSFGNLRVLESLIIAGNNLTIDDSLEFDFLTSLTSCRYLKHLEVSKISFQSKLPKSIGNLTLEHFWANTCGINGNIPLEIGNMSNLIRLSLSHNDFRGSIPSTIKGLHKLQSLDLSYNGLQGSIVHELCEIRSLSELNLTNNKLFGELPTCLGNLTSLRKFDLGSNRLTSTIPSPFWTLRDVLEVNLSSNAIIGDLPPMIKNLRALVSLDLSRNQISSNIPSTISFLTTLETLSLAYNKIKGPIPKSLGEMVGLSFLDLSQNLITGEIPKSLESLSYLKYMNLSYNRLQGEIPNGGPFKKFTSQSFMHNEALCASPYLLVPLCDKQIRKKSKTKMILITCISSIIVVLGILAIAWIILQMHKRKKVEKPLEKDLSTNLGLLRRLSYSELVQATNGFSESNLLGRGGFGSVYQGMLSSGKMVAIKVLDLKLEATSKSFDAECNAMRNLRHRNLVEIITSCSNVNFKSLVMEFMSNGSLEKWLYSNNHCLGFLQRLNIMIDVASALEYLHHGSSIPVVHCDLKPSNVLLDENMVAHVGDFGISKLLDEGHSKAHTQTLATIGYVAPEYGSKGVVSVKGDVYSYGIMLMEMFTGKKPTNEMFAEELTLKMWISESMHNSIIEVVDCNLVSQHGKEIQDILVHVSSILALALRCCEDSPEARVSMTHVTASLMKIKTLFI</sequence>
<dbReference type="EMBL" id="CASHSV030000311">
    <property type="protein sequence ID" value="CAJ2658818.1"/>
    <property type="molecule type" value="Genomic_DNA"/>
</dbReference>
<dbReference type="Proteomes" id="UP001177021">
    <property type="component" value="Unassembled WGS sequence"/>
</dbReference>
<name>A0ACB0KSG0_TRIPR</name>
<protein>
    <submittedName>
        <fullName evidence="1">Uncharacterized protein</fullName>
    </submittedName>
</protein>
<organism evidence="1 2">
    <name type="scientific">Trifolium pratense</name>
    <name type="common">Red clover</name>
    <dbReference type="NCBI Taxonomy" id="57577"/>
    <lineage>
        <taxon>Eukaryota</taxon>
        <taxon>Viridiplantae</taxon>
        <taxon>Streptophyta</taxon>
        <taxon>Embryophyta</taxon>
        <taxon>Tracheophyta</taxon>
        <taxon>Spermatophyta</taxon>
        <taxon>Magnoliopsida</taxon>
        <taxon>eudicotyledons</taxon>
        <taxon>Gunneridae</taxon>
        <taxon>Pentapetalae</taxon>
        <taxon>rosids</taxon>
        <taxon>fabids</taxon>
        <taxon>Fabales</taxon>
        <taxon>Fabaceae</taxon>
        <taxon>Papilionoideae</taxon>
        <taxon>50 kb inversion clade</taxon>
        <taxon>NPAAA clade</taxon>
        <taxon>Hologalegina</taxon>
        <taxon>IRL clade</taxon>
        <taxon>Trifolieae</taxon>
        <taxon>Trifolium</taxon>
    </lineage>
</organism>
<reference evidence="1" key="1">
    <citation type="submission" date="2023-10" db="EMBL/GenBank/DDBJ databases">
        <authorList>
            <person name="Rodriguez Cubillos JULIANA M."/>
            <person name="De Vega J."/>
        </authorList>
    </citation>
    <scope>NUCLEOTIDE SEQUENCE</scope>
</reference>
<evidence type="ECO:0000313" key="1">
    <source>
        <dbReference type="EMBL" id="CAJ2658818.1"/>
    </source>
</evidence>
<keyword evidence="2" id="KW-1185">Reference proteome</keyword>